<accession>A0ACD5UGW9</accession>
<evidence type="ECO:0000313" key="2">
    <source>
        <dbReference type="Proteomes" id="UP001732700"/>
    </source>
</evidence>
<proteinExistence type="predicted"/>
<keyword evidence="2" id="KW-1185">Reference proteome</keyword>
<organism evidence="1 2">
    <name type="scientific">Avena sativa</name>
    <name type="common">Oat</name>
    <dbReference type="NCBI Taxonomy" id="4498"/>
    <lineage>
        <taxon>Eukaryota</taxon>
        <taxon>Viridiplantae</taxon>
        <taxon>Streptophyta</taxon>
        <taxon>Embryophyta</taxon>
        <taxon>Tracheophyta</taxon>
        <taxon>Spermatophyta</taxon>
        <taxon>Magnoliopsida</taxon>
        <taxon>Liliopsida</taxon>
        <taxon>Poales</taxon>
        <taxon>Poaceae</taxon>
        <taxon>BOP clade</taxon>
        <taxon>Pooideae</taxon>
        <taxon>Poodae</taxon>
        <taxon>Poeae</taxon>
        <taxon>Poeae Chloroplast Group 1 (Aveneae type)</taxon>
        <taxon>Aveninae</taxon>
        <taxon>Avena</taxon>
    </lineage>
</organism>
<dbReference type="EnsemblPlants" id="AVESA.00010b.r2.2AG0252990.1">
    <property type="protein sequence ID" value="AVESA.00010b.r2.2AG0252990.1.CDS.1"/>
    <property type="gene ID" value="AVESA.00010b.r2.2AG0252990"/>
</dbReference>
<reference evidence="1" key="2">
    <citation type="submission" date="2025-09" db="UniProtKB">
        <authorList>
            <consortium name="EnsemblPlants"/>
        </authorList>
    </citation>
    <scope>IDENTIFICATION</scope>
</reference>
<evidence type="ECO:0000313" key="1">
    <source>
        <dbReference type="EnsemblPlants" id="AVESA.00010b.r2.2AG0252990.1.CDS.1"/>
    </source>
</evidence>
<dbReference type="Proteomes" id="UP001732700">
    <property type="component" value="Chromosome 2A"/>
</dbReference>
<sequence length="200" mass="22024">MVNQFQYAVRMHADEWKYQLKKQSENQPSMIDQRQWVRPPTNVVKINMDAAFHDESKAGGWGAICRDSSADVHFAAAGPIEVATDALHTETLPLSYAVQVAEQLGVGRVIFETDCSNLHRALVSSDYDLAHIGTIISDLKFRLHMNFIDASVVYAPRICKKPAHELAALGVGVAQGDHAMWTTSYPSSVTRLVTGDLAVS</sequence>
<name>A0ACD5UGW9_AVESA</name>
<reference evidence="1" key="1">
    <citation type="submission" date="2021-05" db="EMBL/GenBank/DDBJ databases">
        <authorList>
            <person name="Scholz U."/>
            <person name="Mascher M."/>
            <person name="Fiebig A."/>
        </authorList>
    </citation>
    <scope>NUCLEOTIDE SEQUENCE [LARGE SCALE GENOMIC DNA]</scope>
</reference>
<protein>
    <submittedName>
        <fullName evidence="1">Uncharacterized protein</fullName>
    </submittedName>
</protein>